<keyword evidence="2" id="KW-0347">Helicase</keyword>
<keyword evidence="2" id="KW-0378">Hydrolase</keyword>
<keyword evidence="2" id="KW-0067">ATP-binding</keyword>
<dbReference type="OrthoDB" id="3415124at2"/>
<keyword evidence="3" id="KW-1185">Reference proteome</keyword>
<name>A0A249JWF6_9ACTN</name>
<dbReference type="Proteomes" id="UP000217153">
    <property type="component" value="Chromosome"/>
</dbReference>
<dbReference type="AlphaFoldDB" id="A0A249JWF6"/>
<dbReference type="KEGG" id="abam:B1s21122_00530"/>
<proteinExistence type="predicted"/>
<protein>
    <submittedName>
        <fullName evidence="2">Helicase</fullName>
    </submittedName>
</protein>
<dbReference type="Pfam" id="PF13625">
    <property type="entry name" value="Helicase_C_3"/>
    <property type="match status" value="1"/>
</dbReference>
<keyword evidence="2" id="KW-0547">Nucleotide-binding</keyword>
<feature type="domain" description="Helicase XPB/Ssl2 N-terminal" evidence="1">
    <location>
        <begin position="441"/>
        <end position="563"/>
    </location>
</feature>
<evidence type="ECO:0000313" key="3">
    <source>
        <dbReference type="Proteomes" id="UP000217153"/>
    </source>
</evidence>
<dbReference type="InterPro" id="IPR032830">
    <property type="entry name" value="XPB/Ssl2_N"/>
</dbReference>
<dbReference type="RefSeq" id="WP_095680182.1">
    <property type="nucleotide sequence ID" value="NZ_CP016768.2"/>
</dbReference>
<gene>
    <name evidence="2" type="ORF">B1s21122_00530</name>
</gene>
<evidence type="ECO:0000259" key="1">
    <source>
        <dbReference type="Pfam" id="PF13625"/>
    </source>
</evidence>
<dbReference type="EMBL" id="CP016768">
    <property type="protein sequence ID" value="ASY08858.1"/>
    <property type="molecule type" value="Genomic_DNA"/>
</dbReference>
<dbReference type="GO" id="GO:0004386">
    <property type="term" value="F:helicase activity"/>
    <property type="evidence" value="ECO:0007669"/>
    <property type="project" value="UniProtKB-KW"/>
</dbReference>
<organism evidence="2 3">
    <name type="scientific">Candidatus Nanopelagicus limnae</name>
    <dbReference type="NCBI Taxonomy" id="1884634"/>
    <lineage>
        <taxon>Bacteria</taxon>
        <taxon>Bacillati</taxon>
        <taxon>Actinomycetota</taxon>
        <taxon>Actinomycetes</taxon>
        <taxon>Candidatus Nanopelagicales</taxon>
        <taxon>Candidatus Nanopelagicaceae</taxon>
        <taxon>Candidatus Nanopelagicus</taxon>
    </lineage>
</organism>
<accession>A0A249JWF6</accession>
<sequence length="730" mass="79914">MSTVAITFADELRARSDEDLATVFKLRPDLVTPVPNDFSALAARASSTPSLVRALDSLNLWHYQIVEATCALPEPFKKSELVAVTSEETAFVLDHLWQMGLLYKEGNNFRTPTNLKLLIGEEPAGLGPISVKKFDFATLKQIPKASEEVLAKLTWGPPRGQIANIKKPGNAIGWLLENNVLVAIDSHTVALPREIAIKLRGGKIHKEIISTAANLKGKKVDQKQVDLAAVANISTILRWCEELLHNLSDEPPTALRTGGLGVRDLKRIAEHLGVDEACAGFVAELCYLGGLVVVDSDDQILPTSAFDIWLSKSAEERWFSLVVLWLDTSRASGLIGKATDKNIAPLGPELDRAGVSLIRRTTLKVLLDNPQISPEITSMQEIIKWWNPQRANNEFVEWNLREAEWLGITGQGVISTFGLNLLTEKEDLGIQSAMPKPVDHILIQADNSAVAPGPLTPELASEMGTIADIESRGGATVYRFSEGSIRRGLDHGKTGDQIKTFLSKISKTPMPQPLEYLIADVAKRHGRLRVGTAHSYIRCEDEGLVQQILHDKKCEHLRLRKIAPQVLVTEFELTEVIGELREYGYLPAAENAGGVLLSQPNLRRAKSRPKPPRIISEFSAPKDAIVLSAVKTIRAGERSRKVEPIVAGTSSNETLALINQYISEGKTLMISYADNNGGVSNRIIDPISISLGTLTARDEASDEIVQFRIPRINGVAPTLTVLGNKADLDL</sequence>
<reference evidence="3" key="1">
    <citation type="submission" date="2016-10" db="EMBL/GenBank/DDBJ databases">
        <title>High microdiversification within the ubiquitous acI lineage of Actinobacteria.</title>
        <authorList>
            <person name="Neuenschwander S.M."/>
            <person name="Salcher M."/>
            <person name="Ghai R."/>
            <person name="Pernthaler J."/>
        </authorList>
    </citation>
    <scope>NUCLEOTIDE SEQUENCE [LARGE SCALE GENOMIC DNA]</scope>
</reference>
<dbReference type="PROSITE" id="PS52050">
    <property type="entry name" value="WYL"/>
    <property type="match status" value="1"/>
</dbReference>
<evidence type="ECO:0000313" key="2">
    <source>
        <dbReference type="EMBL" id="ASY08858.1"/>
    </source>
</evidence>